<accession>A0AAD1ZYF3</accession>
<protein>
    <submittedName>
        <fullName evidence="1">Uncharacterized protein</fullName>
    </submittedName>
</protein>
<evidence type="ECO:0000313" key="1">
    <source>
        <dbReference type="EMBL" id="CAI9777848.1"/>
    </source>
</evidence>
<dbReference type="EMBL" id="OU503050">
    <property type="protein sequence ID" value="CAI9777848.1"/>
    <property type="molecule type" value="Genomic_DNA"/>
</dbReference>
<dbReference type="Proteomes" id="UP000834106">
    <property type="component" value="Chromosome 15"/>
</dbReference>
<gene>
    <name evidence="1" type="ORF">FPE_LOCUS25278</name>
</gene>
<proteinExistence type="predicted"/>
<name>A0AAD1ZYF3_9LAMI</name>
<reference evidence="1" key="1">
    <citation type="submission" date="2023-05" db="EMBL/GenBank/DDBJ databases">
        <authorList>
            <person name="Huff M."/>
        </authorList>
    </citation>
    <scope>NUCLEOTIDE SEQUENCE</scope>
</reference>
<organism evidence="1 2">
    <name type="scientific">Fraxinus pennsylvanica</name>
    <dbReference type="NCBI Taxonomy" id="56036"/>
    <lineage>
        <taxon>Eukaryota</taxon>
        <taxon>Viridiplantae</taxon>
        <taxon>Streptophyta</taxon>
        <taxon>Embryophyta</taxon>
        <taxon>Tracheophyta</taxon>
        <taxon>Spermatophyta</taxon>
        <taxon>Magnoliopsida</taxon>
        <taxon>eudicotyledons</taxon>
        <taxon>Gunneridae</taxon>
        <taxon>Pentapetalae</taxon>
        <taxon>asterids</taxon>
        <taxon>lamiids</taxon>
        <taxon>Lamiales</taxon>
        <taxon>Oleaceae</taxon>
        <taxon>Oleeae</taxon>
        <taxon>Fraxinus</taxon>
    </lineage>
</organism>
<dbReference type="AlphaFoldDB" id="A0AAD1ZYF3"/>
<evidence type="ECO:0000313" key="2">
    <source>
        <dbReference type="Proteomes" id="UP000834106"/>
    </source>
</evidence>
<keyword evidence="2" id="KW-1185">Reference proteome</keyword>
<sequence>MSFNKSRQRSSDGSDGKMHVAELHAVPGLTSFVDGTAHLHKTEDNRNVPSLKCEVSRAWSFSAEVEQNHGRKSEEAILEKDFDTFVDAYGSGSSTRVTQIQEACTVELNDNSADENQQTVESDKEKGSTMREAILEKDFDTFVDAYGSGSSTRVTQIQEACTVELNDNSVDENQQTIESDSTMRLSYLFIARHRWRYHRQCDAHDADTTLALCAAMRCPPSTIPDLLATVDLTHQAATTTISPRDSASTNNPNMRITDLEEATRPNLRYRLVNHKV</sequence>